<accession>A0A7J7G0M6</accession>
<keyword evidence="3" id="KW-1185">Reference proteome</keyword>
<evidence type="ECO:0000313" key="3">
    <source>
        <dbReference type="Proteomes" id="UP000593564"/>
    </source>
</evidence>
<keyword evidence="1" id="KW-0812">Transmembrane</keyword>
<sequence length="90" mass="10127">MEVFYKVLERERMKSSTDPLWGFEFHLGLLNFFLQVLDIYIYIYRNTIGFVEIAFGATDSSSVLGAFCFGFGNNVKDEGGGYGGGTEYLP</sequence>
<comment type="caution">
    <text evidence="2">The sequence shown here is derived from an EMBL/GenBank/DDBJ whole genome shotgun (WGS) entry which is preliminary data.</text>
</comment>
<keyword evidence="1" id="KW-1133">Transmembrane helix</keyword>
<dbReference type="Proteomes" id="UP000593564">
    <property type="component" value="Unassembled WGS sequence"/>
</dbReference>
<evidence type="ECO:0000313" key="2">
    <source>
        <dbReference type="EMBL" id="KAF5934182.1"/>
    </source>
</evidence>
<proteinExistence type="predicted"/>
<feature type="transmembrane region" description="Helical" evidence="1">
    <location>
        <begin position="20"/>
        <end position="43"/>
    </location>
</feature>
<reference evidence="3" key="1">
    <citation type="journal article" date="2020" name="Nat. Commun.">
        <title>Genome assembly of wild tea tree DASZ reveals pedigree and selection history of tea varieties.</title>
        <authorList>
            <person name="Zhang W."/>
            <person name="Zhang Y."/>
            <person name="Qiu H."/>
            <person name="Guo Y."/>
            <person name="Wan H."/>
            <person name="Zhang X."/>
            <person name="Scossa F."/>
            <person name="Alseekh S."/>
            <person name="Zhang Q."/>
            <person name="Wang P."/>
            <person name="Xu L."/>
            <person name="Schmidt M.H."/>
            <person name="Jia X."/>
            <person name="Li D."/>
            <person name="Zhu A."/>
            <person name="Guo F."/>
            <person name="Chen W."/>
            <person name="Ni D."/>
            <person name="Usadel B."/>
            <person name="Fernie A.R."/>
            <person name="Wen W."/>
        </authorList>
    </citation>
    <scope>NUCLEOTIDE SEQUENCE [LARGE SCALE GENOMIC DNA]</scope>
    <source>
        <strain evidence="3">cv. G240</strain>
    </source>
</reference>
<dbReference type="EMBL" id="JACBKZ010000014">
    <property type="protein sequence ID" value="KAF5934182.1"/>
    <property type="molecule type" value="Genomic_DNA"/>
</dbReference>
<dbReference type="AlphaFoldDB" id="A0A7J7G0M6"/>
<reference evidence="2 3" key="2">
    <citation type="submission" date="2020-07" db="EMBL/GenBank/DDBJ databases">
        <title>Genome assembly of wild tea tree DASZ reveals pedigree and selection history of tea varieties.</title>
        <authorList>
            <person name="Zhang W."/>
        </authorList>
    </citation>
    <scope>NUCLEOTIDE SEQUENCE [LARGE SCALE GENOMIC DNA]</scope>
    <source>
        <strain evidence="3">cv. G240</strain>
        <tissue evidence="2">Leaf</tissue>
    </source>
</reference>
<name>A0A7J7G0M6_CAMSI</name>
<organism evidence="2 3">
    <name type="scientific">Camellia sinensis</name>
    <name type="common">Tea plant</name>
    <name type="synonym">Thea sinensis</name>
    <dbReference type="NCBI Taxonomy" id="4442"/>
    <lineage>
        <taxon>Eukaryota</taxon>
        <taxon>Viridiplantae</taxon>
        <taxon>Streptophyta</taxon>
        <taxon>Embryophyta</taxon>
        <taxon>Tracheophyta</taxon>
        <taxon>Spermatophyta</taxon>
        <taxon>Magnoliopsida</taxon>
        <taxon>eudicotyledons</taxon>
        <taxon>Gunneridae</taxon>
        <taxon>Pentapetalae</taxon>
        <taxon>asterids</taxon>
        <taxon>Ericales</taxon>
        <taxon>Theaceae</taxon>
        <taxon>Camellia</taxon>
    </lineage>
</organism>
<keyword evidence="1" id="KW-0472">Membrane</keyword>
<gene>
    <name evidence="2" type="ORF">HYC85_030353</name>
</gene>
<protein>
    <submittedName>
        <fullName evidence="2">Uncharacterized protein</fullName>
    </submittedName>
</protein>
<evidence type="ECO:0000256" key="1">
    <source>
        <dbReference type="SAM" id="Phobius"/>
    </source>
</evidence>